<gene>
    <name evidence="3" type="ORF">EC844_11964</name>
</gene>
<evidence type="ECO:0000259" key="2">
    <source>
        <dbReference type="Pfam" id="PF07992"/>
    </source>
</evidence>
<dbReference type="Gene3D" id="1.10.10.1100">
    <property type="entry name" value="BFD-like [2Fe-2S]-binding domain"/>
    <property type="match status" value="1"/>
</dbReference>
<protein>
    <submittedName>
        <fullName evidence="3">NADPH-dependent 2,4-dienoyl-CoA reductase/sulfur reductase-like enzyme</fullName>
    </submittedName>
</protein>
<dbReference type="OrthoDB" id="9801699at2"/>
<dbReference type="PRINTS" id="PR00411">
    <property type="entry name" value="PNDRDTASEI"/>
</dbReference>
<dbReference type="PANTHER" id="PTHR42949:SF3">
    <property type="entry name" value="ANAEROBIC GLYCEROL-3-PHOSPHATE DEHYDROGENASE SUBUNIT B"/>
    <property type="match status" value="1"/>
</dbReference>
<dbReference type="Gene3D" id="3.50.50.60">
    <property type="entry name" value="FAD/NAD(P)-binding domain"/>
    <property type="match status" value="2"/>
</dbReference>
<dbReference type="InterPro" id="IPR023753">
    <property type="entry name" value="FAD/NAD-binding_dom"/>
</dbReference>
<organism evidence="3 4">
    <name type="scientific">Acinetobacter calcoaceticus</name>
    <dbReference type="NCBI Taxonomy" id="471"/>
    <lineage>
        <taxon>Bacteria</taxon>
        <taxon>Pseudomonadati</taxon>
        <taxon>Pseudomonadota</taxon>
        <taxon>Gammaproteobacteria</taxon>
        <taxon>Moraxellales</taxon>
        <taxon>Moraxellaceae</taxon>
        <taxon>Acinetobacter</taxon>
        <taxon>Acinetobacter calcoaceticus/baumannii complex</taxon>
    </lineage>
</organism>
<comment type="caution">
    <text evidence="3">The sequence shown here is derived from an EMBL/GenBank/DDBJ whole genome shotgun (WGS) entry which is preliminary data.</text>
</comment>
<dbReference type="AlphaFoldDB" id="A0A4R1XNR7"/>
<dbReference type="PANTHER" id="PTHR42949">
    <property type="entry name" value="ANAEROBIC GLYCEROL-3-PHOSPHATE DEHYDROGENASE SUBUNIT B"/>
    <property type="match status" value="1"/>
</dbReference>
<name>A0A4R1XNR7_ACICA</name>
<feature type="domain" description="FAD/NAD(P)-binding" evidence="2">
    <location>
        <begin position="5"/>
        <end position="287"/>
    </location>
</feature>
<accession>A0A4R1XNR7</accession>
<evidence type="ECO:0000256" key="1">
    <source>
        <dbReference type="ARBA" id="ARBA00023002"/>
    </source>
</evidence>
<keyword evidence="4" id="KW-1185">Reference proteome</keyword>
<dbReference type="SUPFAM" id="SSF51905">
    <property type="entry name" value="FAD/NAD(P)-binding domain"/>
    <property type="match status" value="1"/>
</dbReference>
<dbReference type="InterPro" id="IPR036188">
    <property type="entry name" value="FAD/NAD-bd_sf"/>
</dbReference>
<dbReference type="InterPro" id="IPR017224">
    <property type="entry name" value="Opine_Oxase_asu/HCN_bsu"/>
</dbReference>
<dbReference type="GO" id="GO:0016491">
    <property type="term" value="F:oxidoreductase activity"/>
    <property type="evidence" value="ECO:0007669"/>
    <property type="project" value="UniProtKB-KW"/>
</dbReference>
<dbReference type="Proteomes" id="UP000294963">
    <property type="component" value="Unassembled WGS sequence"/>
</dbReference>
<dbReference type="PRINTS" id="PR00368">
    <property type="entry name" value="FADPNR"/>
</dbReference>
<sequence length="429" mass="46172">MKKSFDIVIVGAGPAGLSAALAAAESGQRIAIIDSNPQIGGQIWRASPHFTVPALALALYQQIASAPNIEVIAMAKVVAAPRTGQLLIERPDSSFLLEYQQLILCTGARELFLPFPGWTLPGVTGAGGLQALVKAGSQIKNQRIVIAGSGPLLLASAETAQKAGAQVLLIAEQASKSSVRHFGLKLWRWPAKVWQALSLPHQLYQPNQYVIEALGQQRLEAVRIQTAQGVVEMACDRLACGFGLVPNIQLGQLLGCQIEQQALSVDDFQLSTKAQIYAAGECTGFGGSELSLVEGRIAGYAATQQLQKAAGLFQKRQSYQYFAQLLQQHFKLRDELKQLARAETILCRCEDVSYAKVAARASWIDAKLHTRCGMGACQGSTCATTAAFLFDWTLAQSRPPLLPTRAESLIAMSDCSLSEESNTLEEVSY</sequence>
<evidence type="ECO:0000313" key="4">
    <source>
        <dbReference type="Proteomes" id="UP000294963"/>
    </source>
</evidence>
<evidence type="ECO:0000313" key="3">
    <source>
        <dbReference type="EMBL" id="TCM63850.1"/>
    </source>
</evidence>
<dbReference type="EMBL" id="SLVJ01000019">
    <property type="protein sequence ID" value="TCM63850.1"/>
    <property type="molecule type" value="Genomic_DNA"/>
</dbReference>
<reference evidence="3 4" key="1">
    <citation type="submission" date="2019-03" db="EMBL/GenBank/DDBJ databases">
        <title>Genomic analyses of the natural microbiome of Caenorhabditis elegans.</title>
        <authorList>
            <person name="Samuel B."/>
        </authorList>
    </citation>
    <scope>NUCLEOTIDE SEQUENCE [LARGE SCALE GENOMIC DNA]</scope>
    <source>
        <strain evidence="3 4">JUb89</strain>
    </source>
</reference>
<dbReference type="InterPro" id="IPR041854">
    <property type="entry name" value="BFD-like_2Fe2S-bd_dom_sf"/>
</dbReference>
<keyword evidence="1" id="KW-0560">Oxidoreductase</keyword>
<dbReference type="InterPro" id="IPR051691">
    <property type="entry name" value="Metab_Enz_Cyan_OpOx_G3PDH"/>
</dbReference>
<proteinExistence type="predicted"/>
<dbReference type="Pfam" id="PF07992">
    <property type="entry name" value="Pyr_redox_2"/>
    <property type="match status" value="1"/>
</dbReference>
<dbReference type="PIRSF" id="PIRSF037495">
    <property type="entry name" value="Opine_OX_OoxA/HcnB"/>
    <property type="match status" value="1"/>
</dbReference>